<proteinExistence type="predicted"/>
<name>A0ABU6GSM8_9BACL</name>
<comment type="caution">
    <text evidence="1">The sequence shown here is derived from an EMBL/GenBank/DDBJ whole genome shotgun (WGS) entry which is preliminary data.</text>
</comment>
<reference evidence="1 2" key="1">
    <citation type="submission" date="2023-03" db="EMBL/GenBank/DDBJ databases">
        <title>Bacillus Genome Sequencing.</title>
        <authorList>
            <person name="Dunlap C."/>
        </authorList>
    </citation>
    <scope>NUCLEOTIDE SEQUENCE [LARGE SCALE GENOMIC DNA]</scope>
    <source>
        <strain evidence="1 2">BD-525</strain>
    </source>
</reference>
<accession>A0ABU6GSM8</accession>
<dbReference type="Proteomes" id="UP001344632">
    <property type="component" value="Unassembled WGS sequence"/>
</dbReference>
<organism evidence="1 2">
    <name type="scientific">Paenibacillus dokdonensis</name>
    <dbReference type="NCBI Taxonomy" id="2567944"/>
    <lineage>
        <taxon>Bacteria</taxon>
        <taxon>Bacillati</taxon>
        <taxon>Bacillota</taxon>
        <taxon>Bacilli</taxon>
        <taxon>Bacillales</taxon>
        <taxon>Paenibacillaceae</taxon>
        <taxon>Paenibacillus</taxon>
    </lineage>
</organism>
<evidence type="ECO:0000313" key="1">
    <source>
        <dbReference type="EMBL" id="MEC0242765.1"/>
    </source>
</evidence>
<gene>
    <name evidence="1" type="ORF">P4H66_23420</name>
</gene>
<evidence type="ECO:0000313" key="2">
    <source>
        <dbReference type="Proteomes" id="UP001344632"/>
    </source>
</evidence>
<sequence>MKFTYVTNGNSKATISGDTLKNMLVKAGQYKIRARVKVSDTTSTIKFFVLSMQNPQTSIPFEQYKGSGVPTDDQLMFSPSQLSMEWVWVELPFYWDGVQPIELWTGRPYGLNSGVILWEDKVEIVSKE</sequence>
<dbReference type="EMBL" id="JARLKZ010000020">
    <property type="protein sequence ID" value="MEC0242765.1"/>
    <property type="molecule type" value="Genomic_DNA"/>
</dbReference>
<dbReference type="RefSeq" id="WP_326090534.1">
    <property type="nucleotide sequence ID" value="NZ_JARLKZ010000020.1"/>
</dbReference>
<protein>
    <submittedName>
        <fullName evidence="1">Uncharacterized protein</fullName>
    </submittedName>
</protein>
<keyword evidence="2" id="KW-1185">Reference proteome</keyword>